<reference evidence="2 3" key="1">
    <citation type="submission" date="2020-04" db="EMBL/GenBank/DDBJ databases">
        <title>Plant Genome Project.</title>
        <authorList>
            <person name="Zhang R.-G."/>
        </authorList>
    </citation>
    <scope>NUCLEOTIDE SEQUENCE [LARGE SCALE GENOMIC DNA]</scope>
    <source>
        <strain evidence="2">YNK0</strain>
        <tissue evidence="2">Leaf</tissue>
    </source>
</reference>
<sequence>MATGAAEGLLRSVFEGCIAAPDTDIERRPYHRNCGCALHKPGGGCSKASPPSRKITYPIRRAWSESCLALTASSSSPSSSPARVERIQLESCNEKESASMERDRNFLQST</sequence>
<feature type="region of interest" description="Disordered" evidence="1">
    <location>
        <begin position="90"/>
        <end position="110"/>
    </location>
</feature>
<protein>
    <submittedName>
        <fullName evidence="2">Uncharacterized protein</fullName>
    </submittedName>
</protein>
<proteinExistence type="predicted"/>
<comment type="caution">
    <text evidence="2">The sequence shown here is derived from an EMBL/GenBank/DDBJ whole genome shotgun (WGS) entry which is preliminary data.</text>
</comment>
<dbReference type="OMA" id="GCALHER"/>
<dbReference type="AlphaFoldDB" id="A0A834YHP9"/>
<evidence type="ECO:0000256" key="1">
    <source>
        <dbReference type="SAM" id="MobiDB-lite"/>
    </source>
</evidence>
<dbReference type="OrthoDB" id="1696465at2759"/>
<name>A0A834YHP9_TETSI</name>
<evidence type="ECO:0000313" key="3">
    <source>
        <dbReference type="Proteomes" id="UP000655225"/>
    </source>
</evidence>
<keyword evidence="3" id="KW-1185">Reference proteome</keyword>
<dbReference type="PANTHER" id="PTHR35121:SF2">
    <property type="entry name" value="SWIM-TYPE DOMAIN-CONTAINING PROTEIN"/>
    <property type="match status" value="1"/>
</dbReference>
<gene>
    <name evidence="2" type="ORF">HHK36_025867</name>
</gene>
<evidence type="ECO:0000313" key="2">
    <source>
        <dbReference type="EMBL" id="KAF8389174.1"/>
    </source>
</evidence>
<dbReference type="EMBL" id="JABCRI010000019">
    <property type="protein sequence ID" value="KAF8389174.1"/>
    <property type="molecule type" value="Genomic_DNA"/>
</dbReference>
<organism evidence="2 3">
    <name type="scientific">Tetracentron sinense</name>
    <name type="common">Spur-leaf</name>
    <dbReference type="NCBI Taxonomy" id="13715"/>
    <lineage>
        <taxon>Eukaryota</taxon>
        <taxon>Viridiplantae</taxon>
        <taxon>Streptophyta</taxon>
        <taxon>Embryophyta</taxon>
        <taxon>Tracheophyta</taxon>
        <taxon>Spermatophyta</taxon>
        <taxon>Magnoliopsida</taxon>
        <taxon>Trochodendrales</taxon>
        <taxon>Trochodendraceae</taxon>
        <taxon>Tetracentron</taxon>
    </lineage>
</organism>
<dbReference type="Proteomes" id="UP000655225">
    <property type="component" value="Unassembled WGS sequence"/>
</dbReference>
<accession>A0A834YHP9</accession>
<dbReference type="PANTHER" id="PTHR35121">
    <property type="entry name" value="HOMEODOMAIN PROTEIN 8, PUTATIVE-RELATED"/>
    <property type="match status" value="1"/>
</dbReference>